<protein>
    <submittedName>
        <fullName evidence="5">GntR family transcriptional regulator</fullName>
    </submittedName>
</protein>
<dbReference type="Gene3D" id="1.10.10.10">
    <property type="entry name" value="Winged helix-like DNA-binding domain superfamily/Winged helix DNA-binding domain"/>
    <property type="match status" value="1"/>
</dbReference>
<gene>
    <name evidence="5" type="ORF">PR017_21820</name>
</gene>
<dbReference type="Pfam" id="PF07729">
    <property type="entry name" value="FCD"/>
    <property type="match status" value="1"/>
</dbReference>
<dbReference type="EMBL" id="CP117257">
    <property type="protein sequence ID" value="WFR98363.1"/>
    <property type="molecule type" value="Genomic_DNA"/>
</dbReference>
<keyword evidence="5" id="KW-0614">Plasmid</keyword>
<dbReference type="SUPFAM" id="SSF46785">
    <property type="entry name" value="Winged helix' DNA-binding domain"/>
    <property type="match status" value="1"/>
</dbReference>
<dbReference type="SMART" id="SM00895">
    <property type="entry name" value="FCD"/>
    <property type="match status" value="1"/>
</dbReference>
<dbReference type="InterPro" id="IPR008920">
    <property type="entry name" value="TF_FadR/GntR_C"/>
</dbReference>
<keyword evidence="3" id="KW-0804">Transcription</keyword>
<evidence type="ECO:0000256" key="1">
    <source>
        <dbReference type="ARBA" id="ARBA00023015"/>
    </source>
</evidence>
<dbReference type="GO" id="GO:0003677">
    <property type="term" value="F:DNA binding"/>
    <property type="evidence" value="ECO:0007669"/>
    <property type="project" value="UniProtKB-KW"/>
</dbReference>
<dbReference type="RefSeq" id="WP_240538919.1">
    <property type="nucleotide sequence ID" value="NZ_CP117257.1"/>
</dbReference>
<dbReference type="InterPro" id="IPR036390">
    <property type="entry name" value="WH_DNA-bd_sf"/>
</dbReference>
<dbReference type="PANTHER" id="PTHR43537:SF24">
    <property type="entry name" value="GLUCONATE OPERON TRANSCRIPTIONAL REPRESSOR"/>
    <property type="match status" value="1"/>
</dbReference>
<dbReference type="GO" id="GO:0003700">
    <property type="term" value="F:DNA-binding transcription factor activity"/>
    <property type="evidence" value="ECO:0007669"/>
    <property type="project" value="InterPro"/>
</dbReference>
<reference evidence="5 6" key="1">
    <citation type="journal article" date="2018" name="Sci. Rep.">
        <title>Rhizobium tumorigenes sp. nov., a novel plant tumorigenic bacterium isolated from cane gall tumors on thornless blackberry.</title>
        <authorList>
            <person name="Kuzmanovi N."/>
            <person name="Smalla K."/>
            <person name="Gronow S."/>
            <person name="PuBawska J."/>
        </authorList>
    </citation>
    <scope>NUCLEOTIDE SEQUENCE [LARGE SCALE GENOMIC DNA]</scope>
    <source>
        <strain evidence="5 6">1078</strain>
    </source>
</reference>
<name>A0AAF1KT34_9HYPH</name>
<dbReference type="CDD" id="cd07377">
    <property type="entry name" value="WHTH_GntR"/>
    <property type="match status" value="1"/>
</dbReference>
<evidence type="ECO:0000259" key="4">
    <source>
        <dbReference type="PROSITE" id="PS50949"/>
    </source>
</evidence>
<dbReference type="Gene3D" id="1.20.120.530">
    <property type="entry name" value="GntR ligand-binding domain-like"/>
    <property type="match status" value="1"/>
</dbReference>
<dbReference type="InterPro" id="IPR000524">
    <property type="entry name" value="Tscrpt_reg_HTH_GntR"/>
</dbReference>
<keyword evidence="1" id="KW-0805">Transcription regulation</keyword>
<dbReference type="Pfam" id="PF00392">
    <property type="entry name" value="GntR"/>
    <property type="match status" value="1"/>
</dbReference>
<feature type="domain" description="HTH gntR-type" evidence="4">
    <location>
        <begin position="10"/>
        <end position="77"/>
    </location>
</feature>
<evidence type="ECO:0000313" key="5">
    <source>
        <dbReference type="EMBL" id="WFR98363.1"/>
    </source>
</evidence>
<reference evidence="6" key="2">
    <citation type="journal article" date="2023" name="MicrobiologyOpen">
        <title>Genomics of the tumorigenes clade of the family Rhizobiaceae and description of Rhizobium rhododendri sp. nov.</title>
        <authorList>
            <person name="Kuzmanovic N."/>
            <person name="diCenzo G.C."/>
            <person name="Bunk B."/>
            <person name="Sproeer C."/>
            <person name="Fruehling A."/>
            <person name="Neumann-Schaal M."/>
            <person name="Overmann J."/>
            <person name="Smalla K."/>
        </authorList>
    </citation>
    <scope>NUCLEOTIDE SEQUENCE [LARGE SCALE GENOMIC DNA]</scope>
    <source>
        <strain evidence="6">1078</strain>
        <plasmid evidence="6">pTi1078</plasmid>
    </source>
</reference>
<organism evidence="5 6">
    <name type="scientific">Rhizobium tumorigenes</name>
    <dbReference type="NCBI Taxonomy" id="2041385"/>
    <lineage>
        <taxon>Bacteria</taxon>
        <taxon>Pseudomonadati</taxon>
        <taxon>Pseudomonadota</taxon>
        <taxon>Alphaproteobacteria</taxon>
        <taxon>Hyphomicrobiales</taxon>
        <taxon>Rhizobiaceae</taxon>
        <taxon>Rhizobium/Agrobacterium group</taxon>
        <taxon>Rhizobium</taxon>
    </lineage>
</organism>
<evidence type="ECO:0000256" key="3">
    <source>
        <dbReference type="ARBA" id="ARBA00023163"/>
    </source>
</evidence>
<dbReference type="SMART" id="SM00345">
    <property type="entry name" value="HTH_GNTR"/>
    <property type="match status" value="1"/>
</dbReference>
<sequence length="222" mass="24595">MEEMEVARVSKRHADPVARLRKAIETGHFLPGQRLPELELAEWLGVNRVNVKLALGKLDQEGLVEVERNKGARVRVISREEAVEILQTFASLETLIARNAAAKATASDGERLKGILAAVQKAQAEEDYVEYSQQINRLHAEIRRIAAHATAARIVATLNVQIARFRLQTLLFPGRIKQSIQELKEIVDAICAADGVRAGKAMLEHLNNMGKALEQNLTQIDA</sequence>
<geneLocation type="plasmid" evidence="5 6">
    <name>pTi1078</name>
</geneLocation>
<evidence type="ECO:0000256" key="2">
    <source>
        <dbReference type="ARBA" id="ARBA00023125"/>
    </source>
</evidence>
<dbReference type="AlphaFoldDB" id="A0AAF1KT34"/>
<evidence type="ECO:0000313" key="6">
    <source>
        <dbReference type="Proteomes" id="UP000249499"/>
    </source>
</evidence>
<dbReference type="PROSITE" id="PS50949">
    <property type="entry name" value="HTH_GNTR"/>
    <property type="match status" value="1"/>
</dbReference>
<proteinExistence type="predicted"/>
<dbReference type="PANTHER" id="PTHR43537">
    <property type="entry name" value="TRANSCRIPTIONAL REGULATOR, GNTR FAMILY"/>
    <property type="match status" value="1"/>
</dbReference>
<dbReference type="InterPro" id="IPR036388">
    <property type="entry name" value="WH-like_DNA-bd_sf"/>
</dbReference>
<keyword evidence="2" id="KW-0238">DNA-binding</keyword>
<dbReference type="SUPFAM" id="SSF48008">
    <property type="entry name" value="GntR ligand-binding domain-like"/>
    <property type="match status" value="1"/>
</dbReference>
<dbReference type="Proteomes" id="UP000249499">
    <property type="component" value="Plasmid pTi1078"/>
</dbReference>
<keyword evidence="6" id="KW-1185">Reference proteome</keyword>
<dbReference type="InterPro" id="IPR011711">
    <property type="entry name" value="GntR_C"/>
</dbReference>
<accession>A0AAF1KT34</accession>
<dbReference type="KEGG" id="rtu:PR017_21820"/>